<name>A0A381PYJ6_9ZZZZ</name>
<dbReference type="GO" id="GO:0008171">
    <property type="term" value="F:O-methyltransferase activity"/>
    <property type="evidence" value="ECO:0007669"/>
    <property type="project" value="InterPro"/>
</dbReference>
<organism evidence="4">
    <name type="scientific">marine metagenome</name>
    <dbReference type="NCBI Taxonomy" id="408172"/>
    <lineage>
        <taxon>unclassified sequences</taxon>
        <taxon>metagenomes</taxon>
        <taxon>ecological metagenomes</taxon>
    </lineage>
</organism>
<proteinExistence type="predicted"/>
<dbReference type="PANTHER" id="PTHR10509">
    <property type="entry name" value="O-METHYLTRANSFERASE-RELATED"/>
    <property type="match status" value="1"/>
</dbReference>
<evidence type="ECO:0000313" key="4">
    <source>
        <dbReference type="EMBL" id="SUZ71069.1"/>
    </source>
</evidence>
<dbReference type="GO" id="GO:0032259">
    <property type="term" value="P:methylation"/>
    <property type="evidence" value="ECO:0007669"/>
    <property type="project" value="UniProtKB-KW"/>
</dbReference>
<sequence length="239" mass="26322">MPFESIGVAKNPQCPRTKAVARRTNHLPEELYAYLLQVSVREPPIMTRLRDETASLEKARMQIGPDQGQFMALLVQLMGARNALEVGTFTGYSALAVALALPDDGRLIACDVSEEWTSIGRRYWEEAGVAHKIELRLAPAVETLDGLLEEGRAGTFDFVFIDADKEGYDAYYERALELIGNGGLIALDNTLWEGKVVDPATTDVDTEAIRAINMKLAEDERVTLSLVPVGDGLTLARKR</sequence>
<accession>A0A381PYJ6</accession>
<dbReference type="Gene3D" id="3.40.50.150">
    <property type="entry name" value="Vaccinia Virus protein VP39"/>
    <property type="match status" value="1"/>
</dbReference>
<evidence type="ECO:0000256" key="1">
    <source>
        <dbReference type="ARBA" id="ARBA00022603"/>
    </source>
</evidence>
<dbReference type="AlphaFoldDB" id="A0A381PYJ6"/>
<keyword evidence="1" id="KW-0489">Methyltransferase</keyword>
<reference evidence="4" key="1">
    <citation type="submission" date="2018-05" db="EMBL/GenBank/DDBJ databases">
        <authorList>
            <person name="Lanie J.A."/>
            <person name="Ng W.-L."/>
            <person name="Kazmierczak K.M."/>
            <person name="Andrzejewski T.M."/>
            <person name="Davidsen T.M."/>
            <person name="Wayne K.J."/>
            <person name="Tettelin H."/>
            <person name="Glass J.I."/>
            <person name="Rusch D."/>
            <person name="Podicherti R."/>
            <person name="Tsui H.-C.T."/>
            <person name="Winkler M.E."/>
        </authorList>
    </citation>
    <scope>NUCLEOTIDE SEQUENCE</scope>
</reference>
<evidence type="ECO:0000256" key="2">
    <source>
        <dbReference type="ARBA" id="ARBA00022679"/>
    </source>
</evidence>
<gene>
    <name evidence="4" type="ORF">METZ01_LOCUS23923</name>
</gene>
<evidence type="ECO:0000256" key="3">
    <source>
        <dbReference type="ARBA" id="ARBA00022691"/>
    </source>
</evidence>
<dbReference type="PANTHER" id="PTHR10509:SF14">
    <property type="entry name" value="CAFFEOYL-COA O-METHYLTRANSFERASE 3-RELATED"/>
    <property type="match status" value="1"/>
</dbReference>
<dbReference type="PROSITE" id="PS51682">
    <property type="entry name" value="SAM_OMT_I"/>
    <property type="match status" value="1"/>
</dbReference>
<dbReference type="EMBL" id="UINC01001110">
    <property type="protein sequence ID" value="SUZ71069.1"/>
    <property type="molecule type" value="Genomic_DNA"/>
</dbReference>
<dbReference type="CDD" id="cd02440">
    <property type="entry name" value="AdoMet_MTases"/>
    <property type="match status" value="1"/>
</dbReference>
<dbReference type="InterPro" id="IPR050362">
    <property type="entry name" value="Cation-dep_OMT"/>
</dbReference>
<dbReference type="GO" id="GO:0008757">
    <property type="term" value="F:S-adenosylmethionine-dependent methyltransferase activity"/>
    <property type="evidence" value="ECO:0007669"/>
    <property type="project" value="TreeGrafter"/>
</dbReference>
<keyword evidence="2" id="KW-0808">Transferase</keyword>
<dbReference type="InterPro" id="IPR002935">
    <property type="entry name" value="SAM_O-MeTrfase"/>
</dbReference>
<dbReference type="Pfam" id="PF01596">
    <property type="entry name" value="Methyltransf_3"/>
    <property type="match status" value="1"/>
</dbReference>
<protein>
    <recommendedName>
        <fullName evidence="5">O-methyltransferase domain-containing protein</fullName>
    </recommendedName>
</protein>
<evidence type="ECO:0008006" key="5">
    <source>
        <dbReference type="Google" id="ProtNLM"/>
    </source>
</evidence>
<keyword evidence="3" id="KW-0949">S-adenosyl-L-methionine</keyword>
<dbReference type="SUPFAM" id="SSF53335">
    <property type="entry name" value="S-adenosyl-L-methionine-dependent methyltransferases"/>
    <property type="match status" value="1"/>
</dbReference>
<dbReference type="InterPro" id="IPR029063">
    <property type="entry name" value="SAM-dependent_MTases_sf"/>
</dbReference>